<evidence type="ECO:0000256" key="4">
    <source>
        <dbReference type="ARBA" id="ARBA00022833"/>
    </source>
</evidence>
<accession>A0AAQ3KPM9</accession>
<feature type="signal peptide" evidence="6">
    <location>
        <begin position="1"/>
        <end position="20"/>
    </location>
</feature>
<keyword evidence="5 6" id="KW-0456">Lyase</keyword>
<dbReference type="SUPFAM" id="SSF51069">
    <property type="entry name" value="Carbonic anhydrase"/>
    <property type="match status" value="1"/>
</dbReference>
<dbReference type="AlphaFoldDB" id="A0AAQ3KPM9"/>
<comment type="similarity">
    <text evidence="6">Belongs to the alpha-carbonic anhydrase family.</text>
</comment>
<evidence type="ECO:0000256" key="7">
    <source>
        <dbReference type="SAM" id="MobiDB-lite"/>
    </source>
</evidence>
<dbReference type="GO" id="GO:0008270">
    <property type="term" value="F:zinc ion binding"/>
    <property type="evidence" value="ECO:0007669"/>
    <property type="project" value="UniProtKB-UniRule"/>
</dbReference>
<gene>
    <name evidence="9" type="ORF">Cni_G18625</name>
</gene>
<keyword evidence="3 6" id="KW-0479">Metal-binding</keyword>
<dbReference type="InterPro" id="IPR018338">
    <property type="entry name" value="Carbonic_anhydrase_a-class_CS"/>
</dbReference>
<evidence type="ECO:0000256" key="2">
    <source>
        <dbReference type="ARBA" id="ARBA00012925"/>
    </source>
</evidence>
<comment type="function">
    <text evidence="6">Reversible hydration of carbon dioxide.</text>
</comment>
<evidence type="ECO:0000256" key="1">
    <source>
        <dbReference type="ARBA" id="ARBA00001947"/>
    </source>
</evidence>
<dbReference type="Pfam" id="PF00194">
    <property type="entry name" value="Carb_anhydrase"/>
    <property type="match status" value="1"/>
</dbReference>
<evidence type="ECO:0000313" key="9">
    <source>
        <dbReference type="EMBL" id="WOL09872.1"/>
    </source>
</evidence>
<evidence type="ECO:0000256" key="6">
    <source>
        <dbReference type="RuleBase" id="RU367011"/>
    </source>
</evidence>
<dbReference type="SMART" id="SM01057">
    <property type="entry name" value="Carb_anhydrase"/>
    <property type="match status" value="1"/>
</dbReference>
<feature type="compositionally biased region" description="Basic and acidic residues" evidence="7">
    <location>
        <begin position="248"/>
        <end position="257"/>
    </location>
</feature>
<dbReference type="Gene3D" id="3.10.200.10">
    <property type="entry name" value="Alpha carbonic anhydrase"/>
    <property type="match status" value="1"/>
</dbReference>
<feature type="region of interest" description="Disordered" evidence="7">
    <location>
        <begin position="223"/>
        <end position="257"/>
    </location>
</feature>
<dbReference type="EC" id="4.2.1.1" evidence="2 6"/>
<name>A0AAQ3KPM9_9LILI</name>
<feature type="domain" description="Alpha-carbonic anhydrase" evidence="8">
    <location>
        <begin position="22"/>
        <end position="245"/>
    </location>
</feature>
<dbReference type="InterPro" id="IPR001148">
    <property type="entry name" value="CA_dom"/>
</dbReference>
<dbReference type="InterPro" id="IPR023561">
    <property type="entry name" value="Carbonic_anhydrase_a-class"/>
</dbReference>
<comment type="catalytic activity">
    <reaction evidence="6">
        <text>hydrogencarbonate + H(+) = CO2 + H2O</text>
        <dbReference type="Rhea" id="RHEA:10748"/>
        <dbReference type="ChEBI" id="CHEBI:15377"/>
        <dbReference type="ChEBI" id="CHEBI:15378"/>
        <dbReference type="ChEBI" id="CHEBI:16526"/>
        <dbReference type="ChEBI" id="CHEBI:17544"/>
        <dbReference type="EC" id="4.2.1.1"/>
    </reaction>
</comment>
<organism evidence="9 10">
    <name type="scientific">Canna indica</name>
    <name type="common">Indian-shot</name>
    <dbReference type="NCBI Taxonomy" id="4628"/>
    <lineage>
        <taxon>Eukaryota</taxon>
        <taxon>Viridiplantae</taxon>
        <taxon>Streptophyta</taxon>
        <taxon>Embryophyta</taxon>
        <taxon>Tracheophyta</taxon>
        <taxon>Spermatophyta</taxon>
        <taxon>Magnoliopsida</taxon>
        <taxon>Liliopsida</taxon>
        <taxon>Zingiberales</taxon>
        <taxon>Cannaceae</taxon>
        <taxon>Canna</taxon>
    </lineage>
</organism>
<comment type="cofactor">
    <cofactor evidence="1 6">
        <name>Zn(2+)</name>
        <dbReference type="ChEBI" id="CHEBI:29105"/>
    </cofactor>
</comment>
<dbReference type="GO" id="GO:0006730">
    <property type="term" value="P:one-carbon metabolic process"/>
    <property type="evidence" value="ECO:0007669"/>
    <property type="project" value="TreeGrafter"/>
</dbReference>
<keyword evidence="6" id="KW-0732">Signal</keyword>
<dbReference type="CDD" id="cd03124">
    <property type="entry name" value="alpha_CA_prokaryotic_like"/>
    <property type="match status" value="1"/>
</dbReference>
<evidence type="ECO:0000259" key="8">
    <source>
        <dbReference type="PROSITE" id="PS51144"/>
    </source>
</evidence>
<dbReference type="GO" id="GO:0004089">
    <property type="term" value="F:carbonate dehydratase activity"/>
    <property type="evidence" value="ECO:0007669"/>
    <property type="project" value="UniProtKB-UniRule"/>
</dbReference>
<keyword evidence="4 6" id="KW-0862">Zinc</keyword>
<dbReference type="InterPro" id="IPR036398">
    <property type="entry name" value="CA_dom_sf"/>
</dbReference>
<dbReference type="Proteomes" id="UP001327560">
    <property type="component" value="Chromosome 6"/>
</dbReference>
<dbReference type="PROSITE" id="PS00162">
    <property type="entry name" value="ALPHA_CA_1"/>
    <property type="match status" value="1"/>
</dbReference>
<sequence>MAFQVLSALLALLILQAVGAAEDFSYDPCSPLGPSYWGGSCATGEQQSPISIKPSNIQKTNLGGLQKDYTKSHAVLLNAGHEIMVNWTTSPGHLTIDGKVYHLQQCHWHSPSEHELYGKRYPLELHMVHISSASEIAVIGVLYEFRGYSDPFLNKLKNGLNDLKSKNSVNLGYIEPPKIGEGEPYFRYSGSLTTPPCSQPVTWTVMTKVQNVTEEQVKSLRAPVGHKDNARPVQPINGRTVYLSKPYQKQEEGHPSS</sequence>
<reference evidence="9 10" key="1">
    <citation type="submission" date="2023-10" db="EMBL/GenBank/DDBJ databases">
        <title>Chromosome-scale genome assembly provides insights into flower coloration mechanisms of Canna indica.</title>
        <authorList>
            <person name="Li C."/>
        </authorList>
    </citation>
    <scope>NUCLEOTIDE SEQUENCE [LARGE SCALE GENOMIC DNA]</scope>
    <source>
        <tissue evidence="9">Flower</tissue>
    </source>
</reference>
<evidence type="ECO:0000256" key="5">
    <source>
        <dbReference type="ARBA" id="ARBA00023239"/>
    </source>
</evidence>
<dbReference type="InterPro" id="IPR041891">
    <property type="entry name" value="Alpha_CA_prokaryot-like"/>
</dbReference>
<feature type="chain" id="PRO_5042663893" description="Carbonic anhydrase" evidence="6">
    <location>
        <begin position="21"/>
        <end position="257"/>
    </location>
</feature>
<dbReference type="EMBL" id="CP136895">
    <property type="protein sequence ID" value="WOL09872.1"/>
    <property type="molecule type" value="Genomic_DNA"/>
</dbReference>
<keyword evidence="10" id="KW-1185">Reference proteome</keyword>
<dbReference type="PANTHER" id="PTHR18952:SF253">
    <property type="entry name" value="OS08G0470200 PROTEIN"/>
    <property type="match status" value="1"/>
</dbReference>
<evidence type="ECO:0000256" key="3">
    <source>
        <dbReference type="ARBA" id="ARBA00022723"/>
    </source>
</evidence>
<proteinExistence type="inferred from homology"/>
<protein>
    <recommendedName>
        <fullName evidence="2 6">Carbonic anhydrase</fullName>
        <ecNumber evidence="2 6">4.2.1.1</ecNumber>
    </recommendedName>
</protein>
<evidence type="ECO:0000313" key="10">
    <source>
        <dbReference type="Proteomes" id="UP001327560"/>
    </source>
</evidence>
<dbReference type="PROSITE" id="PS51144">
    <property type="entry name" value="ALPHA_CA_2"/>
    <property type="match status" value="1"/>
</dbReference>
<dbReference type="PANTHER" id="PTHR18952">
    <property type="entry name" value="CARBONIC ANHYDRASE"/>
    <property type="match status" value="1"/>
</dbReference>